<feature type="compositionally biased region" description="Polar residues" evidence="1">
    <location>
        <begin position="370"/>
        <end position="379"/>
    </location>
</feature>
<comment type="caution">
    <text evidence="3">The sequence shown here is derived from an EMBL/GenBank/DDBJ whole genome shotgun (WGS) entry which is preliminary data.</text>
</comment>
<feature type="compositionally biased region" description="Basic and acidic residues" evidence="1">
    <location>
        <begin position="611"/>
        <end position="629"/>
    </location>
</feature>
<reference evidence="4" key="2">
    <citation type="submission" date="2020-08" db="EMBL/GenBank/DDBJ databases">
        <title>The Agave Microbiome: Exploring the role of microbial communities in plant adaptations to desert environments.</title>
        <authorList>
            <person name="Partida-Martinez L.P."/>
        </authorList>
    </citation>
    <scope>NUCLEOTIDE SEQUENCE [LARGE SCALE GENOMIC DNA]</scope>
    <source>
        <strain evidence="4">AT2.8</strain>
    </source>
</reference>
<dbReference type="Gene3D" id="3.30.750.140">
    <property type="match status" value="1"/>
</dbReference>
<feature type="compositionally biased region" description="Basic and acidic residues" evidence="1">
    <location>
        <begin position="349"/>
        <end position="363"/>
    </location>
</feature>
<feature type="compositionally biased region" description="Basic and acidic residues" evidence="1">
    <location>
        <begin position="675"/>
        <end position="693"/>
    </location>
</feature>
<feature type="region of interest" description="Disordered" evidence="1">
    <location>
        <begin position="1057"/>
        <end position="1119"/>
    </location>
</feature>
<dbReference type="EMBL" id="JACCBX010000007">
    <property type="protein sequence ID" value="NYE06727.1"/>
    <property type="molecule type" value="Genomic_DNA"/>
</dbReference>
<organism evidence="3 4">
    <name type="scientific">Neobacillus niacini</name>
    <dbReference type="NCBI Taxonomy" id="86668"/>
    <lineage>
        <taxon>Bacteria</taxon>
        <taxon>Bacillati</taxon>
        <taxon>Bacillota</taxon>
        <taxon>Bacilli</taxon>
        <taxon>Bacillales</taxon>
        <taxon>Bacillaceae</taxon>
        <taxon>Neobacillus</taxon>
    </lineage>
</organism>
<reference evidence="4" key="1">
    <citation type="submission" date="2020-07" db="EMBL/GenBank/DDBJ databases">
        <authorList>
            <person name="Partida-Martinez L."/>
            <person name="Huntemann M."/>
            <person name="Clum A."/>
            <person name="Wang J."/>
            <person name="Palaniappan K."/>
            <person name="Ritter S."/>
            <person name="Chen I.-M."/>
            <person name="Stamatis D."/>
            <person name="Reddy T."/>
            <person name="O'Malley R."/>
            <person name="Daum C."/>
            <person name="Shapiro N."/>
            <person name="Ivanova N."/>
            <person name="Kyrpides N."/>
            <person name="Woyke T."/>
        </authorList>
    </citation>
    <scope>NUCLEOTIDE SEQUENCE [LARGE SCALE GENOMIC DNA]</scope>
    <source>
        <strain evidence="4">AT2.8</strain>
    </source>
</reference>
<dbReference type="Proteomes" id="UP000548423">
    <property type="component" value="Unassembled WGS sequence"/>
</dbReference>
<feature type="compositionally biased region" description="Basic and acidic residues" evidence="1">
    <location>
        <begin position="579"/>
        <end position="597"/>
    </location>
</feature>
<evidence type="ECO:0000259" key="2">
    <source>
        <dbReference type="Pfam" id="PF02120"/>
    </source>
</evidence>
<protein>
    <submittedName>
        <fullName evidence="3">Flagellar hook-length control protein FliK</fullName>
    </submittedName>
</protein>
<sequence length="1119" mass="124580">MDITQSLIKINQTNTSEAGIQRLSKQVDAPEKSFNQILAMFNLNGNVSKKDEEMNTIPIDNTVVNDSINLNNWENREVDLMELESILNNFLSEIKIVKDFPNSNLSSNLHHSSQSIALAEHTANEPFQEIELEFTKRLVDWFQNIEINDKPVSIDSDHILEKINKIVGSLQIKDDQINFDIEDDIVQKIQLALEEVNSYLGKAETTPKANIPLLAEQNTQKSFKTKPLMESEYIVDSVESNLSSKSEGNIKIANTVFNNTDNGQSMKSDLTTIPSFKNSPIIEIKWNSPNTGDNEQGLINGEIPPNEIESIDTSKSTESLPYKISHVDNDGENGLNNFDNNHAIEHETSVPDKPVEGQPHKSEVPMPNNVADNRQTQKSEMPIPSNLVEGQPQKTEVPVPNNVSDSRQTLRNETPVAIKLEEGQLQKGEVPVPTKLEIGQALKGEVSVPKKVADGPPLKIEFSRPDKLEDRLPLDSEVSVPNKLEDGQILKREVSVSSKIEEGQPLKREFSVPDKFEDSKSQKIEVSEPDRLEGSQPVKSEAALPNKLEEGQPQKSEMSKSDRLEGSQPIKSEAVLPNKLEEGKPQKSEMSKPEKQEGSQPVKSEAALPNKLEEGQPLKSEMSEPEKQEGSQPVKNETALPNKLEEGQPLISEGSEPDKQEGSQPVKSEAALLNKVEEGQPLKSEGSKQDKLSEAVLPNKLEERQPQKIEVSEPDKLEKGQSLNREVSKPYKLESGQTQMSEVPESLQVESDQLLKNTESLSNEIESGQTLPLLHKNESGIPLKSEEQLQYKVQDNQSLKAEEIIPNRVGKSQFYRLEDTFQVQLINRQPIVGDIPKKKLDRESPIMLVEPVQDWLYGRQNRIDGNLSFKTGDIKPMKVEGLVNQSRLEWNKEDNPVVSPVINQTDGETSIMKGSISFSKNLDEFSSRLDTVSATIPQPKKDTSIDTKTPQTSQNLMLTSFVPEVSKFADRYLRILKGQSGSTEAKFNLFPEHLGHLEVKIVSQDGQVQIQIVTDTSVAKESLEGQLHQLRQSLQTQGLQVQKLEIVQQLPGSFDSSQTGLSFSQGGSSSSQQHPTYNLNREQTKNGSSGEEQELEKEHVPLTYGGITTKSATSIDFTA</sequence>
<feature type="region of interest" description="Disordered" evidence="1">
    <location>
        <begin position="496"/>
        <end position="746"/>
    </location>
</feature>
<feature type="domain" description="Flagellar hook-length control protein-like C-terminal" evidence="2">
    <location>
        <begin position="979"/>
        <end position="1051"/>
    </location>
</feature>
<keyword evidence="3" id="KW-0966">Cell projection</keyword>
<evidence type="ECO:0000256" key="1">
    <source>
        <dbReference type="SAM" id="MobiDB-lite"/>
    </source>
</evidence>
<dbReference type="InterPro" id="IPR038610">
    <property type="entry name" value="FliK-like_C_sf"/>
</dbReference>
<feature type="compositionally biased region" description="Polar residues" evidence="1">
    <location>
        <begin position="1074"/>
        <end position="1090"/>
    </location>
</feature>
<accession>A0A852TGI2</accession>
<name>A0A852TGI2_9BACI</name>
<feature type="compositionally biased region" description="Basic and acidic residues" evidence="1">
    <location>
        <begin position="700"/>
        <end position="719"/>
    </location>
</feature>
<proteinExistence type="predicted"/>
<feature type="compositionally biased region" description="Polar residues" evidence="1">
    <location>
        <begin position="401"/>
        <end position="410"/>
    </location>
</feature>
<keyword evidence="3" id="KW-0969">Cilium</keyword>
<feature type="compositionally biased region" description="Basic and acidic residues" evidence="1">
    <location>
        <begin position="496"/>
        <end position="533"/>
    </location>
</feature>
<evidence type="ECO:0000313" key="3">
    <source>
        <dbReference type="EMBL" id="NYE06727.1"/>
    </source>
</evidence>
<keyword evidence="3" id="KW-0282">Flagellum</keyword>
<evidence type="ECO:0000313" key="4">
    <source>
        <dbReference type="Proteomes" id="UP000548423"/>
    </source>
</evidence>
<dbReference type="Pfam" id="PF02120">
    <property type="entry name" value="Flg_hook"/>
    <property type="match status" value="1"/>
</dbReference>
<feature type="compositionally biased region" description="Polar residues" evidence="1">
    <location>
        <begin position="1106"/>
        <end position="1119"/>
    </location>
</feature>
<feature type="compositionally biased region" description="Low complexity" evidence="1">
    <location>
        <begin position="1057"/>
        <end position="1073"/>
    </location>
</feature>
<feature type="region of interest" description="Disordered" evidence="1">
    <location>
        <begin position="349"/>
        <end position="410"/>
    </location>
</feature>
<dbReference type="CDD" id="cd17470">
    <property type="entry name" value="T3SS_Flik_C"/>
    <property type="match status" value="1"/>
</dbReference>
<gene>
    <name evidence="3" type="ORF">F4694_003507</name>
</gene>
<feature type="compositionally biased region" description="Basic and acidic residues" evidence="1">
    <location>
        <begin position="547"/>
        <end position="565"/>
    </location>
</feature>
<dbReference type="AlphaFoldDB" id="A0A852TGI2"/>
<dbReference type="InterPro" id="IPR021136">
    <property type="entry name" value="Flagellar_hook_control-like_C"/>
</dbReference>